<comment type="cofactor">
    <cofactor evidence="1 4">
        <name>(R)-lipoate</name>
        <dbReference type="ChEBI" id="CHEBI:83088"/>
    </cofactor>
</comment>
<feature type="domain" description="Lipoyl-binding" evidence="6">
    <location>
        <begin position="2"/>
        <end position="79"/>
    </location>
</feature>
<feature type="domain" description="Peripheral subunit-binding (PSBD)" evidence="7">
    <location>
        <begin position="134"/>
        <end position="171"/>
    </location>
</feature>
<dbReference type="InterPro" id="IPR023213">
    <property type="entry name" value="CAT-like_dom_sf"/>
</dbReference>
<keyword evidence="3 4" id="KW-0450">Lipoyl</keyword>
<dbReference type="Gene3D" id="3.30.559.10">
    <property type="entry name" value="Chloramphenicol acetyltransferase-like domain"/>
    <property type="match status" value="1"/>
</dbReference>
<dbReference type="PANTHER" id="PTHR23151:SF90">
    <property type="entry name" value="DIHYDROLIPOYLLYSINE-RESIDUE ACETYLTRANSFERASE COMPONENT OF PYRUVATE DEHYDROGENASE COMPLEX, MITOCHONDRIAL-RELATED"/>
    <property type="match status" value="1"/>
</dbReference>
<feature type="compositionally biased region" description="Low complexity" evidence="5">
    <location>
        <begin position="96"/>
        <end position="115"/>
    </location>
</feature>
<evidence type="ECO:0000256" key="5">
    <source>
        <dbReference type="SAM" id="MobiDB-lite"/>
    </source>
</evidence>
<reference evidence="9" key="2">
    <citation type="journal article" date="2019" name="MicrobiologyOpen">
        <title>High-quality draft genome sequence of Gaiella occulta isolated from a 150 meter deep mineral water borehole and comparison with the genome sequences of other deep-branching lineages of the phylum Actinobacteria.</title>
        <authorList>
            <person name="Severino R."/>
            <person name="Froufe H.J.C."/>
            <person name="Barroso C."/>
            <person name="Albuquerque L."/>
            <person name="Lobo-da-Cunha A."/>
            <person name="da Costa M.S."/>
            <person name="Egas C."/>
        </authorList>
    </citation>
    <scope>NUCLEOTIDE SEQUENCE [LARGE SCALE GENOMIC DNA]</scope>
    <source>
        <strain evidence="9">F2-233</strain>
    </source>
</reference>
<keyword evidence="9" id="KW-1185">Reference proteome</keyword>
<dbReference type="PROSITE" id="PS50968">
    <property type="entry name" value="BIOTINYL_LIPOYL"/>
    <property type="match status" value="1"/>
</dbReference>
<evidence type="ECO:0000259" key="6">
    <source>
        <dbReference type="PROSITE" id="PS50968"/>
    </source>
</evidence>
<dbReference type="Pfam" id="PF00364">
    <property type="entry name" value="Biotin_lipoyl"/>
    <property type="match status" value="1"/>
</dbReference>
<keyword evidence="8" id="KW-0670">Pyruvate</keyword>
<comment type="similarity">
    <text evidence="2 4">Belongs to the 2-oxoacid dehydrogenase family.</text>
</comment>
<name>A0A7M2YT73_9ACTN</name>
<dbReference type="Pfam" id="PF02817">
    <property type="entry name" value="E3_binding"/>
    <property type="match status" value="1"/>
</dbReference>
<dbReference type="SUPFAM" id="SSF52777">
    <property type="entry name" value="CoA-dependent acyltransferases"/>
    <property type="match status" value="1"/>
</dbReference>
<protein>
    <recommendedName>
        <fullName evidence="4">Dihydrolipoamide acetyltransferase component of pyruvate dehydrogenase complex</fullName>
        <ecNumber evidence="4">2.3.1.-</ecNumber>
    </recommendedName>
</protein>
<dbReference type="InterPro" id="IPR036625">
    <property type="entry name" value="E3-bd_dom_sf"/>
</dbReference>
<comment type="caution">
    <text evidence="8">The sequence shown here is derived from an EMBL/GenBank/DDBJ whole genome shotgun (WGS) entry which is preliminary data.</text>
</comment>
<dbReference type="OrthoDB" id="9805770at2"/>
<dbReference type="Gene3D" id="2.40.50.100">
    <property type="match status" value="1"/>
</dbReference>
<evidence type="ECO:0000256" key="2">
    <source>
        <dbReference type="ARBA" id="ARBA00007317"/>
    </source>
</evidence>
<keyword evidence="4 8" id="KW-0808">Transferase</keyword>
<dbReference type="SUPFAM" id="SSF51230">
    <property type="entry name" value="Single hybrid motif"/>
    <property type="match status" value="1"/>
</dbReference>
<dbReference type="InterPro" id="IPR011053">
    <property type="entry name" value="Single_hybrid_motif"/>
</dbReference>
<dbReference type="InterPro" id="IPR004167">
    <property type="entry name" value="PSBD"/>
</dbReference>
<dbReference type="InterPro" id="IPR045257">
    <property type="entry name" value="E2/Pdx1"/>
</dbReference>
<dbReference type="PANTHER" id="PTHR23151">
    <property type="entry name" value="DIHYDROLIPOAMIDE ACETYL/SUCCINYL-TRANSFERASE-RELATED"/>
    <property type="match status" value="1"/>
</dbReference>
<dbReference type="RefSeq" id="WP_147281346.1">
    <property type="nucleotide sequence ID" value="NZ_QQZY01000010.1"/>
</dbReference>
<dbReference type="PROSITE" id="PS51826">
    <property type="entry name" value="PSBD"/>
    <property type="match status" value="1"/>
</dbReference>
<dbReference type="InterPro" id="IPR000089">
    <property type="entry name" value="Biotin_lipoyl"/>
</dbReference>
<dbReference type="CDD" id="cd06849">
    <property type="entry name" value="lipoyl_domain"/>
    <property type="match status" value="1"/>
</dbReference>
<feature type="region of interest" description="Disordered" evidence="5">
    <location>
        <begin position="91"/>
        <end position="138"/>
    </location>
</feature>
<dbReference type="EC" id="2.3.1.-" evidence="4"/>
<dbReference type="GO" id="GO:0006086">
    <property type="term" value="P:pyruvate decarboxylation to acetyl-CoA"/>
    <property type="evidence" value="ECO:0007669"/>
    <property type="project" value="InterPro"/>
</dbReference>
<evidence type="ECO:0000256" key="3">
    <source>
        <dbReference type="ARBA" id="ARBA00022823"/>
    </source>
</evidence>
<proteinExistence type="inferred from homology"/>
<sequence length="411" mass="43209">MATEVRLPRLGQGMESGTIVRWLKSEGEPVKKREPLYELDTDKVTQEVEAEADGVLLRIVVREGEVDVGTTIAVIGKEGEDVSAALLPAETSRGNGSESAEAARGGAEAPAAPEPASREPRPSPPGSPHEGRRRASPLARRIARERGIDLATIAGTGPDGRIIAEDVEKAQPAAAAATAAPALPAEVEVVELTTIRKTIARRLTEAWTAPVFQLGVSADMTEVLHLREQLVAGLAEGDVKPTVNDVLTKLAGVALMRHMPVNATFDGETIQRSALAHVGMAVAAPNGLVVPVIRDAGRSTIQQIARQRADLVVRARAGKLTLGDMQGGTFTISNLGMFGVEQFVAVLNPPQVAILAVAAVKDTPVVVDGELDVAPMMQMTLTCDHRAIDGADGAEFLRTLVALVEQPALAL</sequence>
<gene>
    <name evidence="8" type="ORF">Gocc_2971</name>
</gene>
<dbReference type="Proteomes" id="UP000254134">
    <property type="component" value="Unassembled WGS sequence"/>
</dbReference>
<dbReference type="SUPFAM" id="SSF47005">
    <property type="entry name" value="Peripheral subunit-binding domain of 2-oxo acid dehydrogenase complex"/>
    <property type="match status" value="1"/>
</dbReference>
<keyword evidence="4 8" id="KW-0012">Acyltransferase</keyword>
<dbReference type="GO" id="GO:0016746">
    <property type="term" value="F:acyltransferase activity"/>
    <property type="evidence" value="ECO:0007669"/>
    <property type="project" value="UniProtKB-KW"/>
</dbReference>
<reference evidence="8 9" key="1">
    <citation type="submission" date="2018-07" db="EMBL/GenBank/DDBJ databases">
        <title>High-quality-draft genome sequence of Gaiella occulta.</title>
        <authorList>
            <person name="Severino R."/>
            <person name="Froufe H.J.C."/>
            <person name="Rainey F.A."/>
            <person name="Barroso C."/>
            <person name="Albuquerque L."/>
            <person name="Lobo-Da-Cunha A."/>
            <person name="Da Costa M.S."/>
            <person name="Egas C."/>
        </authorList>
    </citation>
    <scope>NUCLEOTIDE SEQUENCE [LARGE SCALE GENOMIC DNA]</scope>
    <source>
        <strain evidence="8 9">F2-233</strain>
    </source>
</reference>
<evidence type="ECO:0000256" key="1">
    <source>
        <dbReference type="ARBA" id="ARBA00001938"/>
    </source>
</evidence>
<organism evidence="8 9">
    <name type="scientific">Gaiella occulta</name>
    <dbReference type="NCBI Taxonomy" id="1002870"/>
    <lineage>
        <taxon>Bacteria</taxon>
        <taxon>Bacillati</taxon>
        <taxon>Actinomycetota</taxon>
        <taxon>Thermoleophilia</taxon>
        <taxon>Gaiellales</taxon>
        <taxon>Gaiellaceae</taxon>
        <taxon>Gaiella</taxon>
    </lineage>
</organism>
<dbReference type="Gene3D" id="4.10.320.10">
    <property type="entry name" value="E3-binding domain"/>
    <property type="match status" value="1"/>
</dbReference>
<dbReference type="EMBL" id="QQZY01000010">
    <property type="protein sequence ID" value="RDI73371.1"/>
    <property type="molecule type" value="Genomic_DNA"/>
</dbReference>
<dbReference type="Pfam" id="PF00198">
    <property type="entry name" value="2-oxoacid_dh"/>
    <property type="match status" value="1"/>
</dbReference>
<dbReference type="GO" id="GO:0045254">
    <property type="term" value="C:pyruvate dehydrogenase complex"/>
    <property type="evidence" value="ECO:0007669"/>
    <property type="project" value="InterPro"/>
</dbReference>
<dbReference type="AlphaFoldDB" id="A0A7M2YT73"/>
<evidence type="ECO:0000259" key="7">
    <source>
        <dbReference type="PROSITE" id="PS51826"/>
    </source>
</evidence>
<evidence type="ECO:0000313" key="9">
    <source>
        <dbReference type="Proteomes" id="UP000254134"/>
    </source>
</evidence>
<evidence type="ECO:0000313" key="8">
    <source>
        <dbReference type="EMBL" id="RDI73371.1"/>
    </source>
</evidence>
<dbReference type="InterPro" id="IPR001078">
    <property type="entry name" value="2-oxoacid_DH_actylTfrase"/>
</dbReference>
<evidence type="ECO:0000256" key="4">
    <source>
        <dbReference type="RuleBase" id="RU003423"/>
    </source>
</evidence>
<accession>A0A7M2YT73</accession>